<dbReference type="OrthoDB" id="9759948at2"/>
<feature type="chain" id="PRO_5006138371" evidence="1">
    <location>
        <begin position="19"/>
        <end position="606"/>
    </location>
</feature>
<dbReference type="Pfam" id="PF25222">
    <property type="entry name" value="DUF7840"/>
    <property type="match status" value="1"/>
</dbReference>
<dbReference type="Pfam" id="PF25224">
    <property type="entry name" value="DUF7842"/>
    <property type="match status" value="1"/>
</dbReference>
<evidence type="ECO:0000259" key="4">
    <source>
        <dbReference type="Pfam" id="PF25224"/>
    </source>
</evidence>
<dbReference type="InterPro" id="IPR057164">
    <property type="entry name" value="DUF7842"/>
</dbReference>
<evidence type="ECO:0000313" key="7">
    <source>
        <dbReference type="Proteomes" id="UP000050378"/>
    </source>
</evidence>
<dbReference type="Proteomes" id="UP000050378">
    <property type="component" value="Unassembled WGS sequence"/>
</dbReference>
<dbReference type="PATRIC" id="fig|570156.3.peg.2313"/>
<dbReference type="InterPro" id="IPR025178">
    <property type="entry name" value="Lnb_N"/>
</dbReference>
<dbReference type="InterPro" id="IPR057162">
    <property type="entry name" value="DUF7840"/>
</dbReference>
<feature type="domain" description="Lnb N-terminal periplasmic" evidence="2">
    <location>
        <begin position="110"/>
        <end position="280"/>
    </location>
</feature>
<dbReference type="STRING" id="570156.AOG27_06600"/>
<gene>
    <name evidence="6" type="ORF">AOG27_06600</name>
</gene>
<comment type="caution">
    <text evidence="6">The sequence shown here is derived from an EMBL/GenBank/DDBJ whole genome shotgun (WGS) entry which is preliminary data.</text>
</comment>
<dbReference type="SUPFAM" id="SSF56935">
    <property type="entry name" value="Porins"/>
    <property type="match status" value="1"/>
</dbReference>
<name>A0A0P7E983_9GAMM</name>
<evidence type="ECO:0000259" key="3">
    <source>
        <dbReference type="Pfam" id="PF25222"/>
    </source>
</evidence>
<feature type="signal peptide" evidence="1">
    <location>
        <begin position="1"/>
        <end position="18"/>
    </location>
</feature>
<evidence type="ECO:0000259" key="2">
    <source>
        <dbReference type="Pfam" id="PF13387"/>
    </source>
</evidence>
<feature type="domain" description="DUF7840" evidence="3">
    <location>
        <begin position="384"/>
        <end position="605"/>
    </location>
</feature>
<dbReference type="RefSeq" id="WP_054552217.1">
    <property type="nucleotide sequence ID" value="NZ_LJTC01000003.1"/>
</dbReference>
<evidence type="ECO:0000259" key="5">
    <source>
        <dbReference type="Pfam" id="PF25225"/>
    </source>
</evidence>
<evidence type="ECO:0000313" key="6">
    <source>
        <dbReference type="EMBL" id="KPM84554.1"/>
    </source>
</evidence>
<feature type="domain" description="DUF7843" evidence="5">
    <location>
        <begin position="24"/>
        <end position="96"/>
    </location>
</feature>
<dbReference type="Pfam" id="PF13387">
    <property type="entry name" value="Lnb_N"/>
    <property type="match status" value="1"/>
</dbReference>
<protein>
    <submittedName>
        <fullName evidence="6">Uncharacterized protein</fullName>
    </submittedName>
</protein>
<evidence type="ECO:0000256" key="1">
    <source>
        <dbReference type="SAM" id="SignalP"/>
    </source>
</evidence>
<keyword evidence="1" id="KW-0732">Signal</keyword>
<reference evidence="6 7" key="1">
    <citation type="submission" date="2015-09" db="EMBL/GenBank/DDBJ databases">
        <title>Draft Genome Sequence of Pseudoalteromonas lipolytica UCD-48B.</title>
        <authorList>
            <person name="Krusor M."/>
            <person name="Coil D.A."/>
            <person name="Lang J.M."/>
            <person name="Eisen J.A."/>
            <person name="Alexiev A."/>
        </authorList>
    </citation>
    <scope>NUCLEOTIDE SEQUENCE [LARGE SCALE GENOMIC DNA]</scope>
    <source>
        <strain evidence="6 7">UCD-48B</strain>
    </source>
</reference>
<proteinExistence type="predicted"/>
<dbReference type="AlphaFoldDB" id="A0A0P7E983"/>
<dbReference type="Pfam" id="PF25225">
    <property type="entry name" value="DUF7843"/>
    <property type="match status" value="1"/>
</dbReference>
<sequence length="606" mass="69053">MFKFLIVAAFVLSSSAYSATTIHNIASHPYWLKLGHYQQSISGSHESEVDSHSFFLSVNGKFDPHAELLATIEAFQSENNDVTCQFPARYQWLKQNFYSEWPELACPEIKTWQKLINPKGMTLVFPTAFMNDPASMFGHTLLRIDAKDQTRSRELIAFAVNFAAEPDATDNAALYALKGLIGQYPGKFTLMPYYRKVREYNDLESRDMWEYKLALSESEIQRVLLHLWELQWATFDYFFIDENCSYQLLALLQVARDDLNLSNNFSSHAIPSDTVKALAEHKLLSMPRYRPASGTMLINYESQLTDEQIDIARKLKNGEPLSGFSLTAEQAVPVLEMAYEWLNYQYYDQGLEREAIAPRLTALLHQRSKLLLPSPFARPVTPSISPEKGHDSSRFGMVFNHFKYSENRYGFSYRMAYHDLLDNAGGFIPGAQISFFDIEGDLDSEGNAYLEHVYFIDAMSLAPDNRLFDSWSWNMRVGFDRKPTDDKRKGRAFIQGGYGKSFGDASGFQSYFLASSLLQAGELTDSVSLGLGTEFGLIWQASDAQKLALTAQGFWLANNASTNHQIELAAHWQIALAQNWGLRSSYVYQNQQSTEQQLKLQLLHYF</sequence>
<dbReference type="InterPro" id="IPR057165">
    <property type="entry name" value="DUF7843"/>
</dbReference>
<accession>A0A0P7E983</accession>
<organism evidence="6 7">
    <name type="scientific">Pseudoalteromonas lipolytica</name>
    <dbReference type="NCBI Taxonomy" id="570156"/>
    <lineage>
        <taxon>Bacteria</taxon>
        <taxon>Pseudomonadati</taxon>
        <taxon>Pseudomonadota</taxon>
        <taxon>Gammaproteobacteria</taxon>
        <taxon>Alteromonadales</taxon>
        <taxon>Pseudoalteromonadaceae</taxon>
        <taxon>Pseudoalteromonas</taxon>
    </lineage>
</organism>
<feature type="domain" description="DUF7842" evidence="4">
    <location>
        <begin position="288"/>
        <end position="373"/>
    </location>
</feature>
<dbReference type="EMBL" id="LJTC01000003">
    <property type="protein sequence ID" value="KPM84554.1"/>
    <property type="molecule type" value="Genomic_DNA"/>
</dbReference>